<evidence type="ECO:0000313" key="24">
    <source>
        <dbReference type="Proteomes" id="UP000296201"/>
    </source>
</evidence>
<dbReference type="NCBIfam" id="NF002378">
    <property type="entry name" value="PRK01372.1"/>
    <property type="match status" value="1"/>
</dbReference>
<keyword evidence="7 18" id="KW-0963">Cytoplasm</keyword>
<evidence type="ECO:0000313" key="23">
    <source>
        <dbReference type="EMBL" id="QBZ82590.1"/>
    </source>
</evidence>
<comment type="subcellular location">
    <subcellularLocation>
        <location evidence="3 18">Cytoplasm</location>
    </subcellularLocation>
</comment>
<dbReference type="PIRSF" id="PIRSF039102">
    <property type="entry name" value="Ddl/VanB"/>
    <property type="match status" value="1"/>
</dbReference>
<keyword evidence="10 21" id="KW-0547">Nucleotide-binding</keyword>
<gene>
    <name evidence="18 23" type="primary">ddl</name>
    <name evidence="23" type="ORF">GHNINEIG_00622</name>
</gene>
<dbReference type="PANTHER" id="PTHR23132">
    <property type="entry name" value="D-ALANINE--D-ALANINE LIGASE"/>
    <property type="match status" value="1"/>
</dbReference>
<comment type="function">
    <text evidence="2 18">Cell wall formation.</text>
</comment>
<dbReference type="PANTHER" id="PTHR23132:SF23">
    <property type="entry name" value="D-ALANINE--D-ALANINE LIGASE B"/>
    <property type="match status" value="1"/>
</dbReference>
<comment type="pathway">
    <text evidence="4 18">Cell wall biogenesis; peptidoglycan biosynthesis.</text>
</comment>
<keyword evidence="16 18" id="KW-0961">Cell wall biogenesis/degradation</keyword>
<name>A0A4P7NXT5_9GAMM</name>
<keyword evidence="13 18" id="KW-0133">Cell shape</keyword>
<dbReference type="PROSITE" id="PS00844">
    <property type="entry name" value="DALA_DALA_LIGASE_2"/>
    <property type="match status" value="1"/>
</dbReference>
<keyword evidence="15 20" id="KW-0464">Manganese</keyword>
<evidence type="ECO:0000256" key="10">
    <source>
        <dbReference type="ARBA" id="ARBA00022741"/>
    </source>
</evidence>
<evidence type="ECO:0000256" key="12">
    <source>
        <dbReference type="ARBA" id="ARBA00022842"/>
    </source>
</evidence>
<dbReference type="InterPro" id="IPR016185">
    <property type="entry name" value="PreATP-grasp_dom_sf"/>
</dbReference>
<dbReference type="GO" id="GO:0046872">
    <property type="term" value="F:metal ion binding"/>
    <property type="evidence" value="ECO:0007669"/>
    <property type="project" value="UniProtKB-KW"/>
</dbReference>
<dbReference type="GO" id="GO:0071555">
    <property type="term" value="P:cell wall organization"/>
    <property type="evidence" value="ECO:0007669"/>
    <property type="project" value="UniProtKB-KW"/>
</dbReference>
<proteinExistence type="inferred from homology"/>
<dbReference type="GO" id="GO:0005524">
    <property type="term" value="F:ATP binding"/>
    <property type="evidence" value="ECO:0007669"/>
    <property type="project" value="UniProtKB-UniRule"/>
</dbReference>
<dbReference type="Pfam" id="PF01820">
    <property type="entry name" value="Dala_Dala_lig_N"/>
    <property type="match status" value="1"/>
</dbReference>
<dbReference type="Gene3D" id="3.30.470.20">
    <property type="entry name" value="ATP-grasp fold, B domain"/>
    <property type="match status" value="1"/>
</dbReference>
<dbReference type="InterPro" id="IPR011127">
    <property type="entry name" value="Dala_Dala_lig_N"/>
</dbReference>
<feature type="active site" evidence="19">
    <location>
        <position position="287"/>
    </location>
</feature>
<keyword evidence="11 21" id="KW-0067">ATP-binding</keyword>
<feature type="active site" evidence="19">
    <location>
        <position position="156"/>
    </location>
</feature>
<keyword evidence="9 20" id="KW-0479">Metal-binding</keyword>
<keyword evidence="12 20" id="KW-0460">Magnesium</keyword>
<evidence type="ECO:0000256" key="8">
    <source>
        <dbReference type="ARBA" id="ARBA00022598"/>
    </source>
</evidence>
<organism evidence="23 24">
    <name type="scientific">Hydrogenovibrio crunogenus</name>
    <dbReference type="NCBI Taxonomy" id="39765"/>
    <lineage>
        <taxon>Bacteria</taxon>
        <taxon>Pseudomonadati</taxon>
        <taxon>Pseudomonadota</taxon>
        <taxon>Gammaproteobacteria</taxon>
        <taxon>Thiotrichales</taxon>
        <taxon>Piscirickettsiaceae</taxon>
        <taxon>Hydrogenovibrio</taxon>
    </lineage>
</organism>
<dbReference type="AlphaFoldDB" id="A0A4P7NXT5"/>
<dbReference type="EMBL" id="CP032096">
    <property type="protein sequence ID" value="QBZ82590.1"/>
    <property type="molecule type" value="Genomic_DNA"/>
</dbReference>
<dbReference type="RefSeq" id="WP_135795287.1">
    <property type="nucleotide sequence ID" value="NZ_CP032096.1"/>
</dbReference>
<reference evidence="23 24" key="1">
    <citation type="submission" date="2018-08" db="EMBL/GenBank/DDBJ databases">
        <title>Horizontal acquisition of hydrogen conversion ability and other habitat adaptations in Hydrogenovibrio crunogenus strains.</title>
        <authorList>
            <person name="Gonnella G."/>
            <person name="Adam N."/>
            <person name="Perner M."/>
        </authorList>
    </citation>
    <scope>NUCLEOTIDE SEQUENCE [LARGE SCALE GENOMIC DNA]</scope>
    <source>
        <strain evidence="23 24">SP-41</strain>
    </source>
</reference>
<sequence length="313" mass="34134">MMQSSNQTKKLIQRLGKVAVLMGGVAAERDVSLRSGAAILEALKSEGVEAVGCDVTSVAQLVEIAQKYDRAFIALHGRWGEDGGVQAVLDSLALPYTGSGMTASALAMDKLRTKWLWKGVGLPTPAFKVVSSSSPLDVENFDLTFPVIVKPSHEGSSIGMRKVDTLDVLQEAVDFAQQYDSEILIEQWVTGREFTCAVLDGEALPMIQLKTDHDFYDFDAKYQSNTTEYLCPCGLAAEEEKRIQALVLQAFDAVGARHWGRVDLMLDDQSQPWLIEINTVPGMTDHSLVPMAAKAVDLSFSKLVLKLVSLTLP</sequence>
<dbReference type="NCBIfam" id="TIGR01205">
    <property type="entry name" value="D_ala_D_alaTIGR"/>
    <property type="match status" value="1"/>
</dbReference>
<evidence type="ECO:0000256" key="16">
    <source>
        <dbReference type="ARBA" id="ARBA00023316"/>
    </source>
</evidence>
<keyword evidence="24" id="KW-1185">Reference proteome</keyword>
<keyword evidence="14 18" id="KW-0573">Peptidoglycan synthesis</keyword>
<evidence type="ECO:0000256" key="14">
    <source>
        <dbReference type="ARBA" id="ARBA00022984"/>
    </source>
</evidence>
<dbReference type="HAMAP" id="MF_00047">
    <property type="entry name" value="Dala_Dala_lig"/>
    <property type="match status" value="1"/>
</dbReference>
<evidence type="ECO:0000256" key="7">
    <source>
        <dbReference type="ARBA" id="ARBA00022490"/>
    </source>
</evidence>
<comment type="cofactor">
    <cofactor evidence="1">
        <name>Mn(2+)</name>
        <dbReference type="ChEBI" id="CHEBI:29035"/>
    </cofactor>
</comment>
<dbReference type="GO" id="GO:0008360">
    <property type="term" value="P:regulation of cell shape"/>
    <property type="evidence" value="ECO:0007669"/>
    <property type="project" value="UniProtKB-KW"/>
</dbReference>
<evidence type="ECO:0000259" key="22">
    <source>
        <dbReference type="PROSITE" id="PS50975"/>
    </source>
</evidence>
<dbReference type="GO" id="GO:0005829">
    <property type="term" value="C:cytosol"/>
    <property type="evidence" value="ECO:0007669"/>
    <property type="project" value="TreeGrafter"/>
</dbReference>
<comment type="similarity">
    <text evidence="5 18">Belongs to the D-alanine--D-alanine ligase family.</text>
</comment>
<evidence type="ECO:0000256" key="9">
    <source>
        <dbReference type="ARBA" id="ARBA00022723"/>
    </source>
</evidence>
<dbReference type="PROSITE" id="PS00843">
    <property type="entry name" value="DALA_DALA_LIGASE_1"/>
    <property type="match status" value="1"/>
</dbReference>
<feature type="active site" evidence="19">
    <location>
        <position position="28"/>
    </location>
</feature>
<dbReference type="OrthoDB" id="9813261at2"/>
<dbReference type="PROSITE" id="PS50975">
    <property type="entry name" value="ATP_GRASP"/>
    <property type="match status" value="1"/>
</dbReference>
<protein>
    <recommendedName>
        <fullName evidence="6 18">D-alanine--D-alanine ligase</fullName>
        <ecNumber evidence="6 18">6.3.2.4</ecNumber>
    </recommendedName>
    <alternativeName>
        <fullName evidence="18">D-Ala-D-Ala ligase</fullName>
    </alternativeName>
    <alternativeName>
        <fullName evidence="18">D-alanylalanine synthetase</fullName>
    </alternativeName>
</protein>
<evidence type="ECO:0000256" key="5">
    <source>
        <dbReference type="ARBA" id="ARBA00010871"/>
    </source>
</evidence>
<evidence type="ECO:0000256" key="11">
    <source>
        <dbReference type="ARBA" id="ARBA00022840"/>
    </source>
</evidence>
<dbReference type="GO" id="GO:0009252">
    <property type="term" value="P:peptidoglycan biosynthetic process"/>
    <property type="evidence" value="ECO:0007669"/>
    <property type="project" value="UniProtKB-UniRule"/>
</dbReference>
<feature type="binding site" evidence="20">
    <location>
        <position position="276"/>
    </location>
    <ligand>
        <name>Mg(2+)</name>
        <dbReference type="ChEBI" id="CHEBI:18420"/>
        <label>2</label>
    </ligand>
</feature>
<dbReference type="SUPFAM" id="SSF52440">
    <property type="entry name" value="PreATP-grasp domain"/>
    <property type="match status" value="1"/>
</dbReference>
<dbReference type="InterPro" id="IPR005905">
    <property type="entry name" value="D_ala_D_ala"/>
</dbReference>
<dbReference type="UniPathway" id="UPA00219"/>
<dbReference type="InterPro" id="IPR013815">
    <property type="entry name" value="ATP_grasp_subdomain_1"/>
</dbReference>
<evidence type="ECO:0000256" key="21">
    <source>
        <dbReference type="PROSITE-ProRule" id="PRU00409"/>
    </source>
</evidence>
<evidence type="ECO:0000256" key="2">
    <source>
        <dbReference type="ARBA" id="ARBA00003921"/>
    </source>
</evidence>
<evidence type="ECO:0000256" key="18">
    <source>
        <dbReference type="HAMAP-Rule" id="MF_00047"/>
    </source>
</evidence>
<dbReference type="InterPro" id="IPR011761">
    <property type="entry name" value="ATP-grasp"/>
</dbReference>
<feature type="binding site" evidence="20">
    <location>
        <position position="278"/>
    </location>
    <ligand>
        <name>Mg(2+)</name>
        <dbReference type="ChEBI" id="CHEBI:18420"/>
        <label>2</label>
    </ligand>
</feature>
<evidence type="ECO:0000256" key="13">
    <source>
        <dbReference type="ARBA" id="ARBA00022960"/>
    </source>
</evidence>
<evidence type="ECO:0000256" key="20">
    <source>
        <dbReference type="PIRSR" id="PIRSR039102-3"/>
    </source>
</evidence>
<dbReference type="FunFam" id="3.30.470.20:FF:000008">
    <property type="entry name" value="D-alanine--D-alanine ligase"/>
    <property type="match status" value="1"/>
</dbReference>
<dbReference type="InterPro" id="IPR000291">
    <property type="entry name" value="D-Ala_lig_Van_CS"/>
</dbReference>
<evidence type="ECO:0000256" key="3">
    <source>
        <dbReference type="ARBA" id="ARBA00004496"/>
    </source>
</evidence>
<dbReference type="Gene3D" id="3.40.50.20">
    <property type="match status" value="1"/>
</dbReference>
<dbReference type="Gene3D" id="3.30.1490.20">
    <property type="entry name" value="ATP-grasp fold, A domain"/>
    <property type="match status" value="1"/>
</dbReference>
<dbReference type="EC" id="6.3.2.4" evidence="6 18"/>
<feature type="binding site" evidence="20">
    <location>
        <position position="276"/>
    </location>
    <ligand>
        <name>Mg(2+)</name>
        <dbReference type="ChEBI" id="CHEBI:18420"/>
        <label>1</label>
    </ligand>
</feature>
<dbReference type="GO" id="GO:0008716">
    <property type="term" value="F:D-alanine-D-alanine ligase activity"/>
    <property type="evidence" value="ECO:0007669"/>
    <property type="project" value="UniProtKB-UniRule"/>
</dbReference>
<evidence type="ECO:0000256" key="17">
    <source>
        <dbReference type="ARBA" id="ARBA00047614"/>
    </source>
</evidence>
<dbReference type="InterPro" id="IPR011095">
    <property type="entry name" value="Dala_Dala_lig_C"/>
</dbReference>
<evidence type="ECO:0000256" key="6">
    <source>
        <dbReference type="ARBA" id="ARBA00012216"/>
    </source>
</evidence>
<accession>A0A4P7NXT5</accession>
<evidence type="ECO:0000256" key="19">
    <source>
        <dbReference type="PIRSR" id="PIRSR039102-1"/>
    </source>
</evidence>
<dbReference type="Pfam" id="PF07478">
    <property type="entry name" value="Dala_Dala_lig_C"/>
    <property type="match status" value="1"/>
</dbReference>
<keyword evidence="8 18" id="KW-0436">Ligase</keyword>
<dbReference type="SUPFAM" id="SSF56059">
    <property type="entry name" value="Glutathione synthetase ATP-binding domain-like"/>
    <property type="match status" value="1"/>
</dbReference>
<evidence type="ECO:0000256" key="15">
    <source>
        <dbReference type="ARBA" id="ARBA00023211"/>
    </source>
</evidence>
<comment type="cofactor">
    <cofactor evidence="20">
        <name>Mg(2+)</name>
        <dbReference type="ChEBI" id="CHEBI:18420"/>
    </cofactor>
    <cofactor evidence="20">
        <name>Mn(2+)</name>
        <dbReference type="ChEBI" id="CHEBI:29035"/>
    </cofactor>
    <text evidence="20">Binds 2 magnesium or manganese ions per subunit.</text>
</comment>
<feature type="binding site" evidence="20">
    <location>
        <position position="263"/>
    </location>
    <ligand>
        <name>Mg(2+)</name>
        <dbReference type="ChEBI" id="CHEBI:18420"/>
        <label>1</label>
    </ligand>
</feature>
<feature type="domain" description="ATP-grasp" evidence="22">
    <location>
        <begin position="114"/>
        <end position="309"/>
    </location>
</feature>
<dbReference type="Proteomes" id="UP000296201">
    <property type="component" value="Chromosome"/>
</dbReference>
<evidence type="ECO:0000256" key="4">
    <source>
        <dbReference type="ARBA" id="ARBA00004752"/>
    </source>
</evidence>
<comment type="catalytic activity">
    <reaction evidence="17 18">
        <text>2 D-alanine + ATP = D-alanyl-D-alanine + ADP + phosphate + H(+)</text>
        <dbReference type="Rhea" id="RHEA:11224"/>
        <dbReference type="ChEBI" id="CHEBI:15378"/>
        <dbReference type="ChEBI" id="CHEBI:30616"/>
        <dbReference type="ChEBI" id="CHEBI:43474"/>
        <dbReference type="ChEBI" id="CHEBI:57416"/>
        <dbReference type="ChEBI" id="CHEBI:57822"/>
        <dbReference type="ChEBI" id="CHEBI:456216"/>
        <dbReference type="EC" id="6.3.2.4"/>
    </reaction>
</comment>
<evidence type="ECO:0000256" key="1">
    <source>
        <dbReference type="ARBA" id="ARBA00001936"/>
    </source>
</evidence>